<name>A0A835AMF4_9POAL</name>
<dbReference type="Pfam" id="PF08387">
    <property type="entry name" value="FBD"/>
    <property type="match status" value="1"/>
</dbReference>
<reference evidence="2" key="1">
    <citation type="submission" date="2020-07" db="EMBL/GenBank/DDBJ databases">
        <title>Genome sequence and genetic diversity analysis of an under-domesticated orphan crop, white fonio (Digitaria exilis).</title>
        <authorList>
            <person name="Bennetzen J.L."/>
            <person name="Chen S."/>
            <person name="Ma X."/>
            <person name="Wang X."/>
            <person name="Yssel A.E.J."/>
            <person name="Chaluvadi S.R."/>
            <person name="Johnson M."/>
            <person name="Gangashetty P."/>
            <person name="Hamidou F."/>
            <person name="Sanogo M.D."/>
            <person name="Zwaenepoel A."/>
            <person name="Wallace J."/>
            <person name="Van De Peer Y."/>
            <person name="Van Deynze A."/>
        </authorList>
    </citation>
    <scope>NUCLEOTIDE SEQUENCE</scope>
    <source>
        <tissue evidence="2">Leaves</tissue>
    </source>
</reference>
<evidence type="ECO:0000313" key="2">
    <source>
        <dbReference type="EMBL" id="KAF8666356.1"/>
    </source>
</evidence>
<dbReference type="PANTHER" id="PTHR32141:SF123">
    <property type="entry name" value="F-BOX DOMAIN-CONTAINING PROTEIN"/>
    <property type="match status" value="1"/>
</dbReference>
<dbReference type="InterPro" id="IPR055302">
    <property type="entry name" value="F-box_dom-containing"/>
</dbReference>
<sequence>MISRCPILEYFLLNYSFGFRCVRISSRSLINICIGASRLGNEPHLREFIIVDAPCLERLFFLQQHMTVNVSVIAAPKLETLGCLCDESDPFRLVFGTTIIKGLHVVSLKTVVHNVKILAVKSWHTNLDMVIDLMKCFPCLEKLYIKLYISGGTNPWRRKYSQFIQCFDIHLKTIVLQHYRGTKAQVNFASFFLLNARKLELMTLGIERRTNNEAFFAEQYQVLQMDKRASRKARLHFTTDICPDVKINHVRDLASTNPFEYRF</sequence>
<dbReference type="PANTHER" id="PTHR32141">
    <property type="match status" value="1"/>
</dbReference>
<dbReference type="OrthoDB" id="692765at2759"/>
<accession>A0A835AMF4</accession>
<dbReference type="SMART" id="SM00579">
    <property type="entry name" value="FBD"/>
    <property type="match status" value="1"/>
</dbReference>
<evidence type="ECO:0000259" key="1">
    <source>
        <dbReference type="SMART" id="SM00579"/>
    </source>
</evidence>
<dbReference type="InterPro" id="IPR055411">
    <property type="entry name" value="LRR_FXL15/At3g58940/PEG3-like"/>
</dbReference>
<feature type="domain" description="FBD" evidence="1">
    <location>
        <begin position="165"/>
        <end position="238"/>
    </location>
</feature>
<dbReference type="Pfam" id="PF24758">
    <property type="entry name" value="LRR_At5g56370"/>
    <property type="match status" value="1"/>
</dbReference>
<comment type="caution">
    <text evidence="2">The sequence shown here is derived from an EMBL/GenBank/DDBJ whole genome shotgun (WGS) entry which is preliminary data.</text>
</comment>
<evidence type="ECO:0000313" key="3">
    <source>
        <dbReference type="Proteomes" id="UP000636709"/>
    </source>
</evidence>
<proteinExistence type="predicted"/>
<dbReference type="EMBL" id="JACEFO010002306">
    <property type="protein sequence ID" value="KAF8666356.1"/>
    <property type="molecule type" value="Genomic_DNA"/>
</dbReference>
<dbReference type="InterPro" id="IPR006566">
    <property type="entry name" value="FBD"/>
</dbReference>
<keyword evidence="3" id="KW-1185">Reference proteome</keyword>
<organism evidence="2 3">
    <name type="scientific">Digitaria exilis</name>
    <dbReference type="NCBI Taxonomy" id="1010633"/>
    <lineage>
        <taxon>Eukaryota</taxon>
        <taxon>Viridiplantae</taxon>
        <taxon>Streptophyta</taxon>
        <taxon>Embryophyta</taxon>
        <taxon>Tracheophyta</taxon>
        <taxon>Spermatophyta</taxon>
        <taxon>Magnoliopsida</taxon>
        <taxon>Liliopsida</taxon>
        <taxon>Poales</taxon>
        <taxon>Poaceae</taxon>
        <taxon>PACMAD clade</taxon>
        <taxon>Panicoideae</taxon>
        <taxon>Panicodae</taxon>
        <taxon>Paniceae</taxon>
        <taxon>Anthephorinae</taxon>
        <taxon>Digitaria</taxon>
    </lineage>
</organism>
<protein>
    <recommendedName>
        <fullName evidence="1">FBD domain-containing protein</fullName>
    </recommendedName>
</protein>
<dbReference type="Proteomes" id="UP000636709">
    <property type="component" value="Unassembled WGS sequence"/>
</dbReference>
<gene>
    <name evidence="2" type="ORF">HU200_053458</name>
</gene>
<dbReference type="AlphaFoldDB" id="A0A835AMF4"/>